<protein>
    <submittedName>
        <fullName evidence="2">Uncharacterized protein</fullName>
    </submittedName>
</protein>
<feature type="transmembrane region" description="Helical" evidence="1">
    <location>
        <begin position="126"/>
        <end position="144"/>
    </location>
</feature>
<dbReference type="Proteomes" id="UP000475385">
    <property type="component" value="Unassembled WGS sequence"/>
</dbReference>
<dbReference type="AlphaFoldDB" id="A0A6M1LG71"/>
<accession>A0A6M1LG71</accession>
<feature type="transmembrane region" description="Helical" evidence="1">
    <location>
        <begin position="68"/>
        <end position="88"/>
    </location>
</feature>
<evidence type="ECO:0000313" key="3">
    <source>
        <dbReference type="Proteomes" id="UP000475385"/>
    </source>
</evidence>
<organism evidence="2 3">
    <name type="scientific">Falsiroseomonas algicola</name>
    <dbReference type="NCBI Taxonomy" id="2716930"/>
    <lineage>
        <taxon>Bacteria</taxon>
        <taxon>Pseudomonadati</taxon>
        <taxon>Pseudomonadota</taxon>
        <taxon>Alphaproteobacteria</taxon>
        <taxon>Acetobacterales</taxon>
        <taxon>Roseomonadaceae</taxon>
        <taxon>Falsiroseomonas</taxon>
    </lineage>
</organism>
<keyword evidence="1" id="KW-1133">Transmembrane helix</keyword>
<sequence length="150" mass="15074">MGPDFLARITGSGLRRLAAGILLAALAAMAVGVPAVSLLAMLRGEAAMPGDAAAWREALDLWLDSLPLLPFAMLFTLLGGLPMHLALAAIRRQGLLAYALAGALGGALLLGGLIGGVGAGLGWRPFLQGAAIGAVAGLVFRAVWRPVASG</sequence>
<feature type="transmembrane region" description="Helical" evidence="1">
    <location>
        <begin position="95"/>
        <end position="114"/>
    </location>
</feature>
<dbReference type="RefSeq" id="WP_164693106.1">
    <property type="nucleotide sequence ID" value="NZ_JAAIKB010000001.1"/>
</dbReference>
<feature type="transmembrane region" description="Helical" evidence="1">
    <location>
        <begin position="21"/>
        <end position="42"/>
    </location>
</feature>
<evidence type="ECO:0000256" key="1">
    <source>
        <dbReference type="SAM" id="Phobius"/>
    </source>
</evidence>
<keyword evidence="3" id="KW-1185">Reference proteome</keyword>
<proteinExistence type="predicted"/>
<evidence type="ECO:0000313" key="2">
    <source>
        <dbReference type="EMBL" id="NGM19273.1"/>
    </source>
</evidence>
<reference evidence="2 3" key="1">
    <citation type="submission" date="2020-03" db="EMBL/GenBank/DDBJ databases">
        <title>Roseomonas stagni sp. nov., isolated from pond water in Japan.</title>
        <authorList>
            <person name="Furuhata K."/>
            <person name="Miyamoto H."/>
            <person name="Goto K."/>
        </authorList>
    </citation>
    <scope>NUCLEOTIDE SEQUENCE [LARGE SCALE GENOMIC DNA]</scope>
    <source>
        <strain evidence="2 3">PeD5</strain>
    </source>
</reference>
<keyword evidence="1" id="KW-0812">Transmembrane</keyword>
<gene>
    <name evidence="2" type="ORF">G3576_04550</name>
</gene>
<name>A0A6M1LG71_9PROT</name>
<comment type="caution">
    <text evidence="2">The sequence shown here is derived from an EMBL/GenBank/DDBJ whole genome shotgun (WGS) entry which is preliminary data.</text>
</comment>
<dbReference type="EMBL" id="JAAIKB010000001">
    <property type="protein sequence ID" value="NGM19273.1"/>
    <property type="molecule type" value="Genomic_DNA"/>
</dbReference>
<keyword evidence="1" id="KW-0472">Membrane</keyword>